<evidence type="ECO:0000256" key="3">
    <source>
        <dbReference type="ARBA" id="ARBA00012896"/>
    </source>
</evidence>
<dbReference type="PANTHER" id="PTHR43571:SF1">
    <property type="entry name" value="NADP-SPECIFIC GLUTAMATE DEHYDROGENASE 1-RELATED"/>
    <property type="match status" value="1"/>
</dbReference>
<dbReference type="Gene3D" id="3.40.50.10860">
    <property type="entry name" value="Leucine Dehydrogenase, chain A, domain 1"/>
    <property type="match status" value="1"/>
</dbReference>
<proteinExistence type="inferred from homology"/>
<gene>
    <name evidence="8" type="primary">gdhA</name>
    <name evidence="8" type="ORF">H9649_17150</name>
</gene>
<dbReference type="PRINTS" id="PR00082">
    <property type="entry name" value="GLFDHDRGNASE"/>
</dbReference>
<organism evidence="8 9">
    <name type="scientific">Sporosarcina quadrami</name>
    <dbReference type="NCBI Taxonomy" id="2762234"/>
    <lineage>
        <taxon>Bacteria</taxon>
        <taxon>Bacillati</taxon>
        <taxon>Bacillota</taxon>
        <taxon>Bacilli</taxon>
        <taxon>Bacillales</taxon>
        <taxon>Caryophanaceae</taxon>
        <taxon>Sporosarcina</taxon>
    </lineage>
</organism>
<dbReference type="Pfam" id="PF00208">
    <property type="entry name" value="ELFV_dehydrog"/>
    <property type="match status" value="1"/>
</dbReference>
<evidence type="ECO:0000256" key="1">
    <source>
        <dbReference type="ARBA" id="ARBA00006382"/>
    </source>
</evidence>
<accession>A0ABR8UE41</accession>
<dbReference type="InterPro" id="IPR006097">
    <property type="entry name" value="Glu/Leu/Phe/Val/Trp_DH_dimer"/>
</dbReference>
<dbReference type="GO" id="GO:0004354">
    <property type="term" value="F:glutamate dehydrogenase (NADP+) activity"/>
    <property type="evidence" value="ECO:0007669"/>
    <property type="project" value="UniProtKB-EC"/>
</dbReference>
<keyword evidence="9" id="KW-1185">Reference proteome</keyword>
<evidence type="ECO:0000256" key="5">
    <source>
        <dbReference type="PIRNR" id="PIRNR000185"/>
    </source>
</evidence>
<evidence type="ECO:0000259" key="7">
    <source>
        <dbReference type="SMART" id="SM00839"/>
    </source>
</evidence>
<protein>
    <recommendedName>
        <fullName evidence="3 5">Glutamate dehydrogenase</fullName>
    </recommendedName>
</protein>
<dbReference type="InterPro" id="IPR046346">
    <property type="entry name" value="Aminoacid_DH-like_N_sf"/>
</dbReference>
<dbReference type="Gene3D" id="1.10.285.10">
    <property type="entry name" value="Glutamate Dehydrogenase, chain A, domain 3"/>
    <property type="match status" value="2"/>
</dbReference>
<dbReference type="PANTHER" id="PTHR43571">
    <property type="entry name" value="NADP-SPECIFIC GLUTAMATE DEHYDROGENASE 1-RELATED"/>
    <property type="match status" value="1"/>
</dbReference>
<comment type="similarity">
    <text evidence="1 5 6">Belongs to the Glu/Leu/Phe/Val dehydrogenases family.</text>
</comment>
<dbReference type="InterPro" id="IPR014362">
    <property type="entry name" value="Glu_DH"/>
</dbReference>
<evidence type="ECO:0000313" key="9">
    <source>
        <dbReference type="Proteomes" id="UP000626786"/>
    </source>
</evidence>
<evidence type="ECO:0000256" key="4">
    <source>
        <dbReference type="ARBA" id="ARBA00023002"/>
    </source>
</evidence>
<evidence type="ECO:0000256" key="6">
    <source>
        <dbReference type="RuleBase" id="RU004417"/>
    </source>
</evidence>
<evidence type="ECO:0000256" key="2">
    <source>
        <dbReference type="ARBA" id="ARBA00011643"/>
    </source>
</evidence>
<sequence length="456" mass="50223">MESTQENRSRANDYVHEVYELIKKRNPDEKEFLQATREIFDSLRPVFAKHPEYIRNGILERITEPERIISFRVSWEDDKGKVHVNRGFRVQFNSDLGPYKGGIRFHPSVNTSIMKFLAFEQIFKNALTGLPIGAGKGGSDFDPKGKSEREIMRFTQSFMTELSKYIGPDIDVPAGDIGVGKREIGYMFGQYNRLKGGYEAGVLTGKDPNHGGSLGRKEATGYGTIYFVEEMLNENSLSFKGSKVVVSGSGNVSTYAIEKAQQLGATVVACSDSAGYIYDKNGLNLDTVKRLKEVEQKRISEYVKDHPEAVYHDDCSAIWSIPCDIALPCATQNEIDEIAAHMLIGNGLKALGEGANMPCTIEAINIFIENGILFAPAKAANAGGVAVSAMEMSQNSMRLAWTEEEVDERLKLVMKNIYASSKEAAEKFGKPGNLVMGANVAGFLKVADAMVAHGIR</sequence>
<dbReference type="InterPro" id="IPR006095">
    <property type="entry name" value="Glu/Leu/Phe/Val/Trp_DH"/>
</dbReference>
<dbReference type="NCBIfam" id="NF006929">
    <property type="entry name" value="PRK09414.1"/>
    <property type="match status" value="1"/>
</dbReference>
<dbReference type="PIRSF" id="PIRSF000185">
    <property type="entry name" value="Glu_DH"/>
    <property type="match status" value="1"/>
</dbReference>
<comment type="caution">
    <text evidence="8">The sequence shown here is derived from an EMBL/GenBank/DDBJ whole genome shotgun (WGS) entry which is preliminary data.</text>
</comment>
<dbReference type="Gene3D" id="3.40.50.720">
    <property type="entry name" value="NAD(P)-binding Rossmann-like Domain"/>
    <property type="match status" value="1"/>
</dbReference>
<dbReference type="CDD" id="cd05313">
    <property type="entry name" value="NAD_bind_2_Glu_DH"/>
    <property type="match status" value="1"/>
</dbReference>
<evidence type="ECO:0000313" key="8">
    <source>
        <dbReference type="EMBL" id="MBD7986300.1"/>
    </source>
</evidence>
<dbReference type="InterPro" id="IPR036291">
    <property type="entry name" value="NAD(P)-bd_dom_sf"/>
</dbReference>
<dbReference type="InterPro" id="IPR006096">
    <property type="entry name" value="Glu/Leu/Phe/Val/Trp_DH_C"/>
</dbReference>
<dbReference type="Proteomes" id="UP000626786">
    <property type="component" value="Unassembled WGS sequence"/>
</dbReference>
<dbReference type="InterPro" id="IPR033922">
    <property type="entry name" value="NAD_bind_Glu_DH"/>
</dbReference>
<dbReference type="SUPFAM" id="SSF53223">
    <property type="entry name" value="Aminoacid dehydrogenase-like, N-terminal domain"/>
    <property type="match status" value="1"/>
</dbReference>
<dbReference type="SMART" id="SM00839">
    <property type="entry name" value="ELFV_dehydrog"/>
    <property type="match status" value="1"/>
</dbReference>
<dbReference type="InterPro" id="IPR050724">
    <property type="entry name" value="Glu_Leu_Phe_Val_DH"/>
</dbReference>
<feature type="domain" description="Glutamate/phenylalanine/leucine/valine/L-tryptophan dehydrogenase C-terminal" evidence="7">
    <location>
        <begin position="213"/>
        <end position="454"/>
    </location>
</feature>
<dbReference type="EMBL" id="JACSQN010000028">
    <property type="protein sequence ID" value="MBD7986300.1"/>
    <property type="molecule type" value="Genomic_DNA"/>
</dbReference>
<name>A0ABR8UE41_9BACL</name>
<keyword evidence="4 5" id="KW-0560">Oxidoreductase</keyword>
<reference evidence="8 9" key="1">
    <citation type="submission" date="2020-08" db="EMBL/GenBank/DDBJ databases">
        <title>A Genomic Blueprint of the Chicken Gut Microbiome.</title>
        <authorList>
            <person name="Gilroy R."/>
            <person name="Ravi A."/>
            <person name="Getino M."/>
            <person name="Pursley I."/>
            <person name="Horton D.L."/>
            <person name="Alikhan N.-F."/>
            <person name="Baker D."/>
            <person name="Gharbi K."/>
            <person name="Hall N."/>
            <person name="Watson M."/>
            <person name="Adriaenssens E.M."/>
            <person name="Foster-Nyarko E."/>
            <person name="Jarju S."/>
            <person name="Secka A."/>
            <person name="Antonio M."/>
            <person name="Oren A."/>
            <person name="Chaudhuri R."/>
            <person name="La Ragione R.M."/>
            <person name="Hildebrand F."/>
            <person name="Pallen M.J."/>
        </authorList>
    </citation>
    <scope>NUCLEOTIDE SEQUENCE [LARGE SCALE GENOMIC DNA]</scope>
    <source>
        <strain evidence="8 9">Sa2YVA2</strain>
    </source>
</reference>
<comment type="subunit">
    <text evidence="2">Homohexamer.</text>
</comment>
<dbReference type="Pfam" id="PF02812">
    <property type="entry name" value="ELFV_dehydrog_N"/>
    <property type="match status" value="1"/>
</dbReference>
<dbReference type="SUPFAM" id="SSF51735">
    <property type="entry name" value="NAD(P)-binding Rossmann-fold domains"/>
    <property type="match status" value="1"/>
</dbReference>
<dbReference type="RefSeq" id="WP_191696153.1">
    <property type="nucleotide sequence ID" value="NZ_JACSQN010000028.1"/>
</dbReference>